<dbReference type="RefSeq" id="WP_273664773.1">
    <property type="nucleotide sequence ID" value="NZ_JANWTP010000193.1"/>
</dbReference>
<accession>A0A9X4BWE7</accession>
<dbReference type="AlphaFoldDB" id="A0A9X4BWE7"/>
<evidence type="ECO:0000313" key="1">
    <source>
        <dbReference type="EMBL" id="MDC8640815.1"/>
    </source>
</evidence>
<sequence>AFSVAERQLHGLLLNMRRVVSRIYGALFRGSLGIGDSVGDWLTVDASWHSNENVEIRVMSALAPRDQSAALAEDLAAQGPFQAHVPQLQIYEDDGVASKRDAPYLPWIVRKDAYAHLDETDVLGAVGAVRRPRLSQDVTAFAKLRSVDQFERTWENAVGETVVRADAWIESSRHEEGASVGSRLWCRTDVVRTYLEARDADLMWVVRLRRSDGGYGRERSRCWHTTAVIRMSASLEVSYTLGRSNEMEESKF</sequence>
<protein>
    <submittedName>
        <fullName evidence="1">Uncharacterized protein</fullName>
    </submittedName>
</protein>
<name>A0A9X4BWE7_9XANT</name>
<dbReference type="Proteomes" id="UP001140230">
    <property type="component" value="Unassembled WGS sequence"/>
</dbReference>
<organism evidence="1 2">
    <name type="scientific">Xanthomonas hortorum pv. hederae</name>
    <dbReference type="NCBI Taxonomy" id="453603"/>
    <lineage>
        <taxon>Bacteria</taxon>
        <taxon>Pseudomonadati</taxon>
        <taxon>Pseudomonadota</taxon>
        <taxon>Gammaproteobacteria</taxon>
        <taxon>Lysobacterales</taxon>
        <taxon>Lysobacteraceae</taxon>
        <taxon>Xanthomonas</taxon>
    </lineage>
</organism>
<evidence type="ECO:0000313" key="2">
    <source>
        <dbReference type="Proteomes" id="UP001140230"/>
    </source>
</evidence>
<reference evidence="1" key="1">
    <citation type="journal article" date="2022" name="Phytopathology">
        <title>Whole genome sequencing-based tracing of a 2022 introduction and outbreak of Xanthomonas hortorum pv. pelargonii.</title>
        <authorList>
            <person name="Iruegas Bocardo F."/>
            <person name="Weisberg A.J."/>
            <person name="Riutta E.R."/>
            <person name="Kilday K.B."/>
            <person name="Bonkowski J.C."/>
            <person name="Creswell T.C."/>
            <person name="Daughtrey M."/>
            <person name="Rane K.K."/>
            <person name="Grunwald N.J."/>
            <person name="Chang J.H."/>
            <person name="Putnam M."/>
        </authorList>
    </citation>
    <scope>NUCLEOTIDE SEQUENCE</scope>
    <source>
        <strain evidence="1">22-338</strain>
    </source>
</reference>
<comment type="caution">
    <text evidence="1">The sequence shown here is derived from an EMBL/GenBank/DDBJ whole genome shotgun (WGS) entry which is preliminary data.</text>
</comment>
<proteinExistence type="predicted"/>
<gene>
    <name evidence="1" type="ORF">NY667_24335</name>
</gene>
<dbReference type="EMBL" id="JANWTP010000193">
    <property type="protein sequence ID" value="MDC8640815.1"/>
    <property type="molecule type" value="Genomic_DNA"/>
</dbReference>
<reference evidence="1" key="2">
    <citation type="submission" date="2022-08" db="EMBL/GenBank/DDBJ databases">
        <authorList>
            <person name="Iruegas-Bocardo F."/>
            <person name="Weisberg A.J."/>
            <person name="Riutta E.R."/>
            <person name="Kilday K."/>
            <person name="Bonkowski J.C."/>
            <person name="Creswell T."/>
            <person name="Daughtrey M.L."/>
            <person name="Rane K."/>
            <person name="Grunwald N.J."/>
            <person name="Chang J.H."/>
            <person name="Putnam M.L."/>
        </authorList>
    </citation>
    <scope>NUCLEOTIDE SEQUENCE</scope>
    <source>
        <strain evidence="1">22-338</strain>
    </source>
</reference>
<feature type="non-terminal residue" evidence="1">
    <location>
        <position position="1"/>
    </location>
</feature>